<proteinExistence type="predicted"/>
<keyword evidence="4" id="KW-1185">Reference proteome</keyword>
<feature type="compositionally biased region" description="Basic and acidic residues" evidence="1">
    <location>
        <begin position="410"/>
        <end position="420"/>
    </location>
</feature>
<feature type="transmembrane region" description="Helical" evidence="2">
    <location>
        <begin position="289"/>
        <end position="312"/>
    </location>
</feature>
<dbReference type="EMBL" id="ML977012">
    <property type="protein sequence ID" value="KAF1952168.1"/>
    <property type="molecule type" value="Genomic_DNA"/>
</dbReference>
<feature type="transmembrane region" description="Helical" evidence="2">
    <location>
        <begin position="62"/>
        <end position="86"/>
    </location>
</feature>
<accession>A0A6A5TIH3</accession>
<keyword evidence="2" id="KW-1133">Transmembrane helix</keyword>
<keyword evidence="2" id="KW-0812">Transmembrane</keyword>
<feature type="transmembrane region" description="Helical" evidence="2">
    <location>
        <begin position="222"/>
        <end position="238"/>
    </location>
</feature>
<feature type="transmembrane region" description="Helical" evidence="2">
    <location>
        <begin position="14"/>
        <end position="36"/>
    </location>
</feature>
<name>A0A6A5TIH3_9PLEO</name>
<dbReference type="OrthoDB" id="2126185at2759"/>
<evidence type="ECO:0000256" key="1">
    <source>
        <dbReference type="SAM" id="MobiDB-lite"/>
    </source>
</evidence>
<dbReference type="Proteomes" id="UP000800035">
    <property type="component" value="Unassembled WGS sequence"/>
</dbReference>
<feature type="compositionally biased region" description="Low complexity" evidence="1">
    <location>
        <begin position="448"/>
        <end position="463"/>
    </location>
</feature>
<reference evidence="3" key="1">
    <citation type="journal article" date="2020" name="Stud. Mycol.">
        <title>101 Dothideomycetes genomes: a test case for predicting lifestyles and emergence of pathogens.</title>
        <authorList>
            <person name="Haridas S."/>
            <person name="Albert R."/>
            <person name="Binder M."/>
            <person name="Bloem J."/>
            <person name="Labutti K."/>
            <person name="Salamov A."/>
            <person name="Andreopoulos B."/>
            <person name="Baker S."/>
            <person name="Barry K."/>
            <person name="Bills G."/>
            <person name="Bluhm B."/>
            <person name="Cannon C."/>
            <person name="Castanera R."/>
            <person name="Culley D."/>
            <person name="Daum C."/>
            <person name="Ezra D."/>
            <person name="Gonzalez J."/>
            <person name="Henrissat B."/>
            <person name="Kuo A."/>
            <person name="Liang C."/>
            <person name="Lipzen A."/>
            <person name="Lutzoni F."/>
            <person name="Magnuson J."/>
            <person name="Mondo S."/>
            <person name="Nolan M."/>
            <person name="Ohm R."/>
            <person name="Pangilinan J."/>
            <person name="Park H.-J."/>
            <person name="Ramirez L."/>
            <person name="Alfaro M."/>
            <person name="Sun H."/>
            <person name="Tritt A."/>
            <person name="Yoshinaga Y."/>
            <person name="Zwiers L.-H."/>
            <person name="Turgeon B."/>
            <person name="Goodwin S."/>
            <person name="Spatafora J."/>
            <person name="Crous P."/>
            <person name="Grigoriev I."/>
        </authorList>
    </citation>
    <scope>NUCLEOTIDE SEQUENCE</scope>
    <source>
        <strain evidence="3">CBS 675.92</strain>
    </source>
</reference>
<protein>
    <submittedName>
        <fullName evidence="3">Uncharacterized protein</fullName>
    </submittedName>
</protein>
<feature type="transmembrane region" description="Helical" evidence="2">
    <location>
        <begin position="175"/>
        <end position="202"/>
    </location>
</feature>
<organism evidence="3 4">
    <name type="scientific">Byssothecium circinans</name>
    <dbReference type="NCBI Taxonomy" id="147558"/>
    <lineage>
        <taxon>Eukaryota</taxon>
        <taxon>Fungi</taxon>
        <taxon>Dikarya</taxon>
        <taxon>Ascomycota</taxon>
        <taxon>Pezizomycotina</taxon>
        <taxon>Dothideomycetes</taxon>
        <taxon>Pleosporomycetidae</taxon>
        <taxon>Pleosporales</taxon>
        <taxon>Massarineae</taxon>
        <taxon>Massarinaceae</taxon>
        <taxon>Byssothecium</taxon>
    </lineage>
</organism>
<feature type="compositionally biased region" description="Polar residues" evidence="1">
    <location>
        <begin position="485"/>
        <end position="502"/>
    </location>
</feature>
<evidence type="ECO:0000313" key="4">
    <source>
        <dbReference type="Proteomes" id="UP000800035"/>
    </source>
</evidence>
<evidence type="ECO:0000256" key="2">
    <source>
        <dbReference type="SAM" id="Phobius"/>
    </source>
</evidence>
<dbReference type="AlphaFoldDB" id="A0A6A5TIH3"/>
<gene>
    <name evidence="3" type="ORF">CC80DRAFT_479734</name>
</gene>
<feature type="transmembrane region" description="Helical" evidence="2">
    <location>
        <begin position="143"/>
        <end position="163"/>
    </location>
</feature>
<keyword evidence="2" id="KW-0472">Membrane</keyword>
<sequence>MAPLEPNATARSNVLPVSLFAGQVLLVVGLTAKVLVTARRAAKSLSPTTTTRTQALFRRRHAILFSLLALLSLASVTTFAVTWRALSYLNWADLRKYETPNSLWTGWYGTGEEGVGVWRMGDWLSDRNLVTDSDAVAVAQPEAFLYTTEHFVGLLASSIFMGVEGHRRNLPGPTIGSFVVLGAIGSLGYALSLFFVTILYTPLSIHRADSRRHDALFTPKPAVFYVPATLSILGINALPRLLKNNEDVDFLRFGYIAVPLFLAFASQIIPASWGQQHASRASAHRSFTTAFHVLSITSFLLHWKTFAFAFLVNTPPEHSTVYDFFVNLGSRNHSRPNRLLTGLSTTAQNLKLVSKHPAISVTTSDIFFTIISLLAWTFTRDLDVVALLDNSILSFLAPHTPQKHVAFGGETKRETKRPSDESAESDTAAPAITPRKRGRPRKSTLTNGTSTAAPSTAAPSTGTLRRSSRRKAKSDYESDAEDTYEPTTAEKQAVAQTETDGTPSEDLVHGGEATALALALAFLGGVGQLSAGVLGAEVTGSNE</sequence>
<evidence type="ECO:0000313" key="3">
    <source>
        <dbReference type="EMBL" id="KAF1952168.1"/>
    </source>
</evidence>
<feature type="transmembrane region" description="Helical" evidence="2">
    <location>
        <begin position="250"/>
        <end position="269"/>
    </location>
</feature>
<feature type="region of interest" description="Disordered" evidence="1">
    <location>
        <begin position="406"/>
        <end position="508"/>
    </location>
</feature>